<keyword evidence="3" id="KW-1185">Reference proteome</keyword>
<evidence type="ECO:0000256" key="1">
    <source>
        <dbReference type="SAM" id="MobiDB-lite"/>
    </source>
</evidence>
<dbReference type="EMBL" id="JAQSDF010000002">
    <property type="protein sequence ID" value="MDI1229808.1"/>
    <property type="molecule type" value="Genomic_DNA"/>
</dbReference>
<gene>
    <name evidence="2" type="ORF">PSU93_01505</name>
</gene>
<dbReference type="Proteomes" id="UP001160519">
    <property type="component" value="Unassembled WGS sequence"/>
</dbReference>
<sequence>MMTTSHSKFMGKIADNPGADRQKVSVTERSLLVAHGQSKKLADIRKRQQSELPVAAALSPEKQLLTGLNSEVATELNKARALIDDSIKQIMRSFPEGKRNRLFGFRFGSVDAVKGMGIKAAFKTLGIDDNLVKMKLIAEMNFHGKDVKEH</sequence>
<reference evidence="2" key="1">
    <citation type="submission" date="2023-01" db="EMBL/GenBank/DDBJ databases">
        <title>Biogeochemical cycle of methane in antarctic sediments.</title>
        <authorList>
            <person name="Roldan D.M."/>
            <person name="Menes R.J."/>
        </authorList>
    </citation>
    <scope>NUCLEOTIDE SEQUENCE [LARGE SCALE GENOMIC DNA]</scope>
    <source>
        <strain evidence="2">K-2018 MAG008</strain>
    </source>
</reference>
<feature type="region of interest" description="Disordered" evidence="1">
    <location>
        <begin position="1"/>
        <end position="22"/>
    </location>
</feature>
<organism evidence="2 3">
    <name type="scientific">Candidatus Methylobacter titanis</name>
    <dbReference type="NCBI Taxonomy" id="3053457"/>
    <lineage>
        <taxon>Bacteria</taxon>
        <taxon>Pseudomonadati</taxon>
        <taxon>Pseudomonadota</taxon>
        <taxon>Gammaproteobacteria</taxon>
        <taxon>Methylococcales</taxon>
        <taxon>Methylococcaceae</taxon>
        <taxon>Methylobacter</taxon>
    </lineage>
</organism>
<accession>A0AA43TK90</accession>
<protein>
    <submittedName>
        <fullName evidence="2">Uncharacterized protein</fullName>
    </submittedName>
</protein>
<evidence type="ECO:0000313" key="2">
    <source>
        <dbReference type="EMBL" id="MDI1229808.1"/>
    </source>
</evidence>
<proteinExistence type="predicted"/>
<comment type="caution">
    <text evidence="2">The sequence shown here is derived from an EMBL/GenBank/DDBJ whole genome shotgun (WGS) entry which is preliminary data.</text>
</comment>
<name>A0AA43TK90_9GAMM</name>
<evidence type="ECO:0000313" key="3">
    <source>
        <dbReference type="Proteomes" id="UP001160519"/>
    </source>
</evidence>
<dbReference type="AlphaFoldDB" id="A0AA43TK90"/>